<dbReference type="InterPro" id="IPR016181">
    <property type="entry name" value="Acyl_CoA_acyltransferase"/>
</dbReference>
<evidence type="ECO:0000256" key="3">
    <source>
        <dbReference type="ARBA" id="ARBA00022960"/>
    </source>
</evidence>
<dbReference type="PANTHER" id="PTHR36174:SF1">
    <property type="entry name" value="LIPID II:GLYCINE GLYCYLTRANSFERASE"/>
    <property type="match status" value="1"/>
</dbReference>
<keyword evidence="4" id="KW-0573">Peptidoglycan synthesis</keyword>
<feature type="domain" description="BioF2-like acetyltransferase" evidence="7">
    <location>
        <begin position="146"/>
        <end position="278"/>
    </location>
</feature>
<dbReference type="InterPro" id="IPR038740">
    <property type="entry name" value="BioF2-like_GNAT_dom"/>
</dbReference>
<proteinExistence type="inferred from homology"/>
<evidence type="ECO:0000313" key="8">
    <source>
        <dbReference type="EMBL" id="MCW9709124.1"/>
    </source>
</evidence>
<comment type="similarity">
    <text evidence="1">Belongs to the FemABX family.</text>
</comment>
<keyword evidence="5" id="KW-0012">Acyltransferase</keyword>
<evidence type="ECO:0000256" key="1">
    <source>
        <dbReference type="ARBA" id="ARBA00009943"/>
    </source>
</evidence>
<evidence type="ECO:0000259" key="7">
    <source>
        <dbReference type="Pfam" id="PF13480"/>
    </source>
</evidence>
<evidence type="ECO:0000256" key="4">
    <source>
        <dbReference type="ARBA" id="ARBA00022984"/>
    </source>
</evidence>
<dbReference type="EMBL" id="JAGGJA010000023">
    <property type="protein sequence ID" value="MCW9709124.1"/>
    <property type="molecule type" value="Genomic_DNA"/>
</dbReference>
<dbReference type="InterPro" id="IPR003447">
    <property type="entry name" value="FEMABX"/>
</dbReference>
<dbReference type="Pfam" id="PF13480">
    <property type="entry name" value="Acetyltransf_6"/>
    <property type="match status" value="1"/>
</dbReference>
<dbReference type="SUPFAM" id="SSF55729">
    <property type="entry name" value="Acyl-CoA N-acyltransferases (Nat)"/>
    <property type="match status" value="1"/>
</dbReference>
<evidence type="ECO:0000256" key="2">
    <source>
        <dbReference type="ARBA" id="ARBA00022679"/>
    </source>
</evidence>
<protein>
    <submittedName>
        <fullName evidence="8">Peptidoglycan bridge formation glycyltransferase FemA/FemB family protein</fullName>
    </submittedName>
</protein>
<dbReference type="Proteomes" id="UP001207918">
    <property type="component" value="Unassembled WGS sequence"/>
</dbReference>
<organism evidence="8 9">
    <name type="scientific">Fodinibius salsisoli</name>
    <dbReference type="NCBI Taxonomy" id="2820877"/>
    <lineage>
        <taxon>Bacteria</taxon>
        <taxon>Pseudomonadati</taxon>
        <taxon>Balneolota</taxon>
        <taxon>Balneolia</taxon>
        <taxon>Balneolales</taxon>
        <taxon>Balneolaceae</taxon>
        <taxon>Fodinibius</taxon>
    </lineage>
</organism>
<sequence>MRIEKLQANNQEDWNTFVDHYPGQPTIAHNPSLGSIIEKTFKFNDKSVLLYDDETVIGIFPCCQVGNTIVSMPHFSYGGCFLSEEYDKDEVYREIFSYFDAEFEIRSFHGISDDLVEETNSKKISAFLNLQDSEDEQMEFFDGDKRTEVRKGRKEGIETEIGGVELLDEFYTVYSDIMHRLGSPVLTRSLFSNILEDYEFGEAKLFINYYEDKPVSSSIIMTYKNFVEVPWAASLWEYSKFGANNFLYWKMIAYSINQGYDIFSFGRATEGSGSHRFKKQWGTEDKQLYFNYSNPSDMNVKNMDFLADIWAKIPKSIADKIGPFFSKRVY</sequence>
<comment type="caution">
    <text evidence="8">The sequence shown here is derived from an EMBL/GenBank/DDBJ whole genome shotgun (WGS) entry which is preliminary data.</text>
</comment>
<dbReference type="PROSITE" id="PS51191">
    <property type="entry name" value="FEMABX"/>
    <property type="match status" value="1"/>
</dbReference>
<dbReference type="InterPro" id="IPR050644">
    <property type="entry name" value="PG_Glycine_Bridge_Synth"/>
</dbReference>
<gene>
    <name evidence="8" type="ORF">J6I44_19845</name>
</gene>
<evidence type="ECO:0000256" key="5">
    <source>
        <dbReference type="ARBA" id="ARBA00023315"/>
    </source>
</evidence>
<name>A0ABT3PTG8_9BACT</name>
<keyword evidence="3" id="KW-0133">Cell shape</keyword>
<reference evidence="8 9" key="1">
    <citation type="submission" date="2021-03" db="EMBL/GenBank/DDBJ databases">
        <title>Aliifodinibius sp. nov., a new bacterium isolated from saline soil.</title>
        <authorList>
            <person name="Galisteo C."/>
            <person name="De La Haba R."/>
            <person name="Sanchez-Porro C."/>
            <person name="Ventosa A."/>
        </authorList>
    </citation>
    <scope>NUCLEOTIDE SEQUENCE [LARGE SCALE GENOMIC DNA]</scope>
    <source>
        <strain evidence="8 9">1BSP15-2V2</strain>
    </source>
</reference>
<evidence type="ECO:0000256" key="6">
    <source>
        <dbReference type="ARBA" id="ARBA00023316"/>
    </source>
</evidence>
<dbReference type="PANTHER" id="PTHR36174">
    <property type="entry name" value="LIPID II:GLYCINE GLYCYLTRANSFERASE"/>
    <property type="match status" value="1"/>
</dbReference>
<dbReference type="RefSeq" id="WP_265767993.1">
    <property type="nucleotide sequence ID" value="NZ_JAGGJA010000023.1"/>
</dbReference>
<keyword evidence="9" id="KW-1185">Reference proteome</keyword>
<keyword evidence="6" id="KW-0961">Cell wall biogenesis/degradation</keyword>
<dbReference type="Gene3D" id="3.40.630.30">
    <property type="match status" value="1"/>
</dbReference>
<accession>A0ABT3PTG8</accession>
<evidence type="ECO:0000313" key="9">
    <source>
        <dbReference type="Proteomes" id="UP001207918"/>
    </source>
</evidence>
<keyword evidence="2" id="KW-0808">Transferase</keyword>